<feature type="region of interest" description="SAW" evidence="3">
    <location>
        <begin position="651"/>
        <end position="726"/>
    </location>
</feature>
<accession>A0A443N3J5</accession>
<dbReference type="EMBL" id="QPKB01000001">
    <property type="protein sequence ID" value="RWR73097.1"/>
    <property type="molecule type" value="Genomic_DNA"/>
</dbReference>
<comment type="similarity">
    <text evidence="3">Belongs to the GRAS family.</text>
</comment>
<evidence type="ECO:0000313" key="4">
    <source>
        <dbReference type="EMBL" id="RWR73097.1"/>
    </source>
</evidence>
<feature type="region of interest" description="VHIID" evidence="3">
    <location>
        <begin position="444"/>
        <end position="509"/>
    </location>
</feature>
<protein>
    <submittedName>
        <fullName evidence="4">Scarecrow-like protein 21</fullName>
    </submittedName>
</protein>
<dbReference type="PANTHER" id="PTHR31636">
    <property type="entry name" value="OSJNBA0084A10.13 PROTEIN-RELATED"/>
    <property type="match status" value="1"/>
</dbReference>
<dbReference type="PROSITE" id="PS50985">
    <property type="entry name" value="GRAS"/>
    <property type="match status" value="1"/>
</dbReference>
<dbReference type="AlphaFoldDB" id="A0A443N3J5"/>
<evidence type="ECO:0000313" key="5">
    <source>
        <dbReference type="Proteomes" id="UP000283530"/>
    </source>
</evidence>
<reference evidence="4 5" key="1">
    <citation type="journal article" date="2019" name="Nat. Plants">
        <title>Stout camphor tree genome fills gaps in understanding of flowering plant genome evolution.</title>
        <authorList>
            <person name="Chaw S.M."/>
            <person name="Liu Y.C."/>
            <person name="Wu Y.W."/>
            <person name="Wang H.Y."/>
            <person name="Lin C.I."/>
            <person name="Wu C.S."/>
            <person name="Ke H.M."/>
            <person name="Chang L.Y."/>
            <person name="Hsu C.Y."/>
            <person name="Yang H.T."/>
            <person name="Sudianto E."/>
            <person name="Hsu M.H."/>
            <person name="Wu K.P."/>
            <person name="Wang L.N."/>
            <person name="Leebens-Mack J.H."/>
            <person name="Tsai I.J."/>
        </authorList>
    </citation>
    <scope>NUCLEOTIDE SEQUENCE [LARGE SCALE GENOMIC DNA]</scope>
    <source>
        <strain evidence="5">cv. Chaw 1501</strain>
        <tissue evidence="4">Young leaves</tissue>
    </source>
</reference>
<keyword evidence="5" id="KW-1185">Reference proteome</keyword>
<comment type="caution">
    <text evidence="3">Lacks conserved residue(s) required for the propagation of feature annotation.</text>
</comment>
<keyword evidence="2" id="KW-0804">Transcription</keyword>
<feature type="short sequence motif" description="LxCxE motif" evidence="3">
    <location>
        <begin position="367"/>
        <end position="371"/>
    </location>
</feature>
<dbReference type="OrthoDB" id="1936481at2759"/>
<proteinExistence type="inferred from homology"/>
<dbReference type="InterPro" id="IPR005202">
    <property type="entry name" value="TF_GRAS"/>
</dbReference>
<sequence>MGPVNTENPFSKPQSPLLTASMSESNNISTSEFNHKYHGNPLGKFEDLKFEVDVEVQSPDISELESLFFDQLDFGTTNFMISSPRRDFMIFSPRRDFMVYSPKRDFMNSSPNRDFMVSSPKRDFMSSSPKRDFMVTSPKRDLMVSSPERNSMNSSPIRDFMASPPRRDFFISSPKQEFMVSSPKRTLLPHSSYTLAEAGVHGPRCNQSLLGCCSQYWSNTVQMGACSTSHKGKPQIPLHKVLFNSTQFVQTESLPLPTMDGFLDDHLGDDFGMYPNPTMKMPDSGRCGPESLDTAAAAFPGMFDCLPLRNLRNFGLTSDEGCLTQERDVYQMSSFAASPKLLRQQKHLQKNIEQEQDSGIQLVHLLLVCAEAVAKNDYMSAKRFLQQLNQVVTPLGDSMLRVASYFTVGLATRLTASLNSNPNNHTPKSLVPFPQNCVEILKIYQIQYQAFPYAKFAHFTANQAIFEAFQGEDRVHVIYLDIIQGYQWPAFMQALAARPGGPPFLRITGVGTSLEFVRETGRHLTDLARSLHVPFEFHPVGEHLGDLQPHMFHRRVGEALAVNCFNRLNRVSGNRLGNLVSMIRNQAPKILTLVEQDASLNGHHFLGRFLEALHYYSAIFDSLEATFPADSPERAKVEEHIIGVKIRNIVACEGLYRLERHERLETWRKIMEGKGFKGLPLSENAVAQSKMLLGLYPCDGYRIIQDRGCLILGWQDRALFAASAWRC</sequence>
<comment type="caution">
    <text evidence="4">The sequence shown here is derived from an EMBL/GenBank/DDBJ whole genome shotgun (WGS) entry which is preliminary data.</text>
</comment>
<evidence type="ECO:0000256" key="2">
    <source>
        <dbReference type="ARBA" id="ARBA00023163"/>
    </source>
</evidence>
<evidence type="ECO:0000256" key="1">
    <source>
        <dbReference type="ARBA" id="ARBA00023015"/>
    </source>
</evidence>
<organism evidence="4 5">
    <name type="scientific">Cinnamomum micranthum f. kanehirae</name>
    <dbReference type="NCBI Taxonomy" id="337451"/>
    <lineage>
        <taxon>Eukaryota</taxon>
        <taxon>Viridiplantae</taxon>
        <taxon>Streptophyta</taxon>
        <taxon>Embryophyta</taxon>
        <taxon>Tracheophyta</taxon>
        <taxon>Spermatophyta</taxon>
        <taxon>Magnoliopsida</taxon>
        <taxon>Magnoliidae</taxon>
        <taxon>Laurales</taxon>
        <taxon>Lauraceae</taxon>
        <taxon>Cinnamomum</taxon>
    </lineage>
</organism>
<dbReference type="Proteomes" id="UP000283530">
    <property type="component" value="Unassembled WGS sequence"/>
</dbReference>
<gene>
    <name evidence="4" type="ORF">CKAN_00135000</name>
</gene>
<keyword evidence="1" id="KW-0805">Transcription regulation</keyword>
<dbReference type="Pfam" id="PF03514">
    <property type="entry name" value="GRAS"/>
    <property type="match status" value="1"/>
</dbReference>
<name>A0A443N3J5_9MAGN</name>
<evidence type="ECO:0000256" key="3">
    <source>
        <dbReference type="PROSITE-ProRule" id="PRU01191"/>
    </source>
</evidence>